<dbReference type="OrthoDB" id="9780095at2"/>
<dbReference type="Gene3D" id="3.40.50.150">
    <property type="entry name" value="Vaccinia Virus protein VP39"/>
    <property type="match status" value="1"/>
</dbReference>
<dbReference type="SUPFAM" id="SSF53335">
    <property type="entry name" value="S-adenosyl-L-methionine-dependent methyltransferases"/>
    <property type="match status" value="1"/>
</dbReference>
<dbReference type="RefSeq" id="WP_059149736.1">
    <property type="nucleotide sequence ID" value="NZ_KQ130452.1"/>
</dbReference>
<sequence>MLAGLRNRNFSARLLQPADELWDRRLGVSTFGHHPGSGGPGEREWYMHYIPSPYRDIFDVLDLASLKEDDIVTDLGCGLGRVVFAASHRGARRAEGVELIPALASQAQTNRTTSRLKDKDIAFFQRNVLDHDLSGTTLIYMFHSFGHQIVAEVLDKARHDRRTVNAARPLRIAYVNPVCDDVIADAGWLRCVGSMPEKRQWLSSALHYRTTLWVSTDC</sequence>
<keyword evidence="1" id="KW-0489">Methyltransferase</keyword>
<protein>
    <submittedName>
        <fullName evidence="4">Uncharacterized protein</fullName>
    </submittedName>
</protein>
<proteinExistence type="predicted"/>
<evidence type="ECO:0000256" key="1">
    <source>
        <dbReference type="ARBA" id="ARBA00022603"/>
    </source>
</evidence>
<dbReference type="InterPro" id="IPR029063">
    <property type="entry name" value="SAM-dependent_MTases_sf"/>
</dbReference>
<evidence type="ECO:0000256" key="3">
    <source>
        <dbReference type="ARBA" id="ARBA00022691"/>
    </source>
</evidence>
<dbReference type="Proteomes" id="UP000052268">
    <property type="component" value="Unassembled WGS sequence"/>
</dbReference>
<dbReference type="GO" id="GO:0016279">
    <property type="term" value="F:protein-lysine N-methyltransferase activity"/>
    <property type="evidence" value="ECO:0007669"/>
    <property type="project" value="InterPro"/>
</dbReference>
<dbReference type="PANTHER" id="PTHR13610">
    <property type="entry name" value="METHYLTRANSFERASE DOMAIN-CONTAINING PROTEIN"/>
    <property type="match status" value="1"/>
</dbReference>
<keyword evidence="2" id="KW-0808">Transferase</keyword>
<keyword evidence="3" id="KW-0949">S-adenosyl-L-methionine</keyword>
<evidence type="ECO:0000313" key="5">
    <source>
        <dbReference type="Proteomes" id="UP000052268"/>
    </source>
</evidence>
<accession>A0A0J7Y954</accession>
<organism evidence="4 5">
    <name type="scientific">Novosphingobium barchaimii LL02</name>
    <dbReference type="NCBI Taxonomy" id="1114963"/>
    <lineage>
        <taxon>Bacteria</taxon>
        <taxon>Pseudomonadati</taxon>
        <taxon>Pseudomonadota</taxon>
        <taxon>Alphaproteobacteria</taxon>
        <taxon>Sphingomonadales</taxon>
        <taxon>Sphingomonadaceae</taxon>
        <taxon>Novosphingobium</taxon>
    </lineage>
</organism>
<keyword evidence="5" id="KW-1185">Reference proteome</keyword>
<dbReference type="PANTHER" id="PTHR13610:SF11">
    <property type="entry name" value="METHYLTRANSFERASE DOMAIN-CONTAINING PROTEIN"/>
    <property type="match status" value="1"/>
</dbReference>
<dbReference type="PATRIC" id="fig|1114963.3.peg.224"/>
<reference evidence="4 5" key="1">
    <citation type="journal article" date="2015" name="G3 (Bethesda)">
        <title>Insights into Ongoing Evolution of the Hexachlorocyclohexane Catabolic Pathway from Comparative Genomics of Ten Sphingomonadaceae Strains.</title>
        <authorList>
            <person name="Pearce S.L."/>
            <person name="Oakeshott J.G."/>
            <person name="Pandey G."/>
        </authorList>
    </citation>
    <scope>NUCLEOTIDE SEQUENCE [LARGE SCALE GENOMIC DNA]</scope>
    <source>
        <strain evidence="4 5">LL02</strain>
    </source>
</reference>
<dbReference type="GO" id="GO:0032259">
    <property type="term" value="P:methylation"/>
    <property type="evidence" value="ECO:0007669"/>
    <property type="project" value="UniProtKB-KW"/>
</dbReference>
<name>A0A0J7Y954_9SPHN</name>
<gene>
    <name evidence="4" type="ORF">V474_01140</name>
</gene>
<dbReference type="AlphaFoldDB" id="A0A0J7Y954"/>
<comment type="caution">
    <text evidence="4">The sequence shown here is derived from an EMBL/GenBank/DDBJ whole genome shotgun (WGS) entry which is preliminary data.</text>
</comment>
<dbReference type="InterPro" id="IPR026170">
    <property type="entry name" value="FAM173A/B"/>
</dbReference>
<evidence type="ECO:0000256" key="2">
    <source>
        <dbReference type="ARBA" id="ARBA00022679"/>
    </source>
</evidence>
<evidence type="ECO:0000313" key="4">
    <source>
        <dbReference type="EMBL" id="KMS60454.1"/>
    </source>
</evidence>
<dbReference type="EMBL" id="JACU01000001">
    <property type="protein sequence ID" value="KMS60454.1"/>
    <property type="molecule type" value="Genomic_DNA"/>
</dbReference>